<accession>A0ABQ1QVZ9</accession>
<dbReference type="EMBL" id="BMGI01000006">
    <property type="protein sequence ID" value="GGD46640.1"/>
    <property type="molecule type" value="Genomic_DNA"/>
</dbReference>
<evidence type="ECO:0000256" key="5">
    <source>
        <dbReference type="ARBA" id="ARBA00022989"/>
    </source>
</evidence>
<feature type="transmembrane region" description="Helical" evidence="7">
    <location>
        <begin position="60"/>
        <end position="82"/>
    </location>
</feature>
<name>A0ABQ1QVZ9_9RHOB</name>
<dbReference type="Pfam" id="PF03600">
    <property type="entry name" value="CitMHS"/>
    <property type="match status" value="1"/>
</dbReference>
<evidence type="ECO:0000256" key="4">
    <source>
        <dbReference type="ARBA" id="ARBA00022737"/>
    </source>
</evidence>
<feature type="transmembrane region" description="Helical" evidence="7">
    <location>
        <begin position="568"/>
        <end position="584"/>
    </location>
</feature>
<dbReference type="Proteomes" id="UP000617355">
    <property type="component" value="Unassembled WGS sequence"/>
</dbReference>
<evidence type="ECO:0000256" key="7">
    <source>
        <dbReference type="SAM" id="Phobius"/>
    </source>
</evidence>
<evidence type="ECO:0000256" key="2">
    <source>
        <dbReference type="ARBA" id="ARBA00022448"/>
    </source>
</evidence>
<dbReference type="InterPro" id="IPR006037">
    <property type="entry name" value="RCK_C"/>
</dbReference>
<keyword evidence="6 7" id="KW-0472">Membrane</keyword>
<comment type="subcellular location">
    <subcellularLocation>
        <location evidence="1">Membrane</location>
        <topology evidence="1">Multi-pass membrane protein</topology>
    </subcellularLocation>
</comment>
<dbReference type="Gene3D" id="3.30.70.1450">
    <property type="entry name" value="Regulator of K+ conductance, C-terminal domain"/>
    <property type="match status" value="1"/>
</dbReference>
<evidence type="ECO:0000313" key="10">
    <source>
        <dbReference type="Proteomes" id="UP000617355"/>
    </source>
</evidence>
<evidence type="ECO:0000256" key="6">
    <source>
        <dbReference type="ARBA" id="ARBA00023136"/>
    </source>
</evidence>
<keyword evidence="5 7" id="KW-1133">Transmembrane helix</keyword>
<dbReference type="PANTHER" id="PTHR43652:SF2">
    <property type="entry name" value="BASIC AMINO ACID ANTIPORTER YFCC-RELATED"/>
    <property type="match status" value="1"/>
</dbReference>
<dbReference type="PROSITE" id="PS51202">
    <property type="entry name" value="RCK_C"/>
    <property type="match status" value="2"/>
</dbReference>
<feature type="transmembrane region" description="Helical" evidence="7">
    <location>
        <begin position="6"/>
        <end position="24"/>
    </location>
</feature>
<dbReference type="PANTHER" id="PTHR43652">
    <property type="entry name" value="BASIC AMINO ACID ANTIPORTER YFCC-RELATED"/>
    <property type="match status" value="1"/>
</dbReference>
<dbReference type="Pfam" id="PF02080">
    <property type="entry name" value="TrkA_C"/>
    <property type="match status" value="2"/>
</dbReference>
<evidence type="ECO:0000256" key="1">
    <source>
        <dbReference type="ARBA" id="ARBA00004141"/>
    </source>
</evidence>
<feature type="transmembrane region" description="Helical" evidence="7">
    <location>
        <begin position="192"/>
        <end position="216"/>
    </location>
</feature>
<evidence type="ECO:0000313" key="9">
    <source>
        <dbReference type="EMBL" id="GGD46640.1"/>
    </source>
</evidence>
<proteinExistence type="predicted"/>
<gene>
    <name evidence="9" type="primary">sac1</name>
    <name evidence="9" type="ORF">GCM10011358_32970</name>
</gene>
<organism evidence="9 10">
    <name type="scientific">Sinisalibacter lacisalsi</name>
    <dbReference type="NCBI Taxonomy" id="1526570"/>
    <lineage>
        <taxon>Bacteria</taxon>
        <taxon>Pseudomonadati</taxon>
        <taxon>Pseudomonadota</taxon>
        <taxon>Alphaproteobacteria</taxon>
        <taxon>Rhodobacterales</taxon>
        <taxon>Roseobacteraceae</taxon>
        <taxon>Sinisalibacter</taxon>
    </lineage>
</organism>
<comment type="caution">
    <text evidence="9">The sequence shown here is derived from an EMBL/GenBank/DDBJ whole genome shotgun (WGS) entry which is preliminary data.</text>
</comment>
<feature type="domain" description="RCK C-terminal" evidence="8">
    <location>
        <begin position="328"/>
        <end position="421"/>
    </location>
</feature>
<feature type="transmembrane region" description="Helical" evidence="7">
    <location>
        <begin position="604"/>
        <end position="626"/>
    </location>
</feature>
<feature type="transmembrane region" description="Helical" evidence="7">
    <location>
        <begin position="484"/>
        <end position="503"/>
    </location>
</feature>
<protein>
    <submittedName>
        <fullName evidence="9">Cation transporter</fullName>
    </submittedName>
</protein>
<feature type="transmembrane region" description="Helical" evidence="7">
    <location>
        <begin position="148"/>
        <end position="172"/>
    </location>
</feature>
<feature type="transmembrane region" description="Helical" evidence="7">
    <location>
        <begin position="438"/>
        <end position="455"/>
    </location>
</feature>
<evidence type="ECO:0000256" key="3">
    <source>
        <dbReference type="ARBA" id="ARBA00022692"/>
    </source>
</evidence>
<keyword evidence="4" id="KW-0677">Repeat</keyword>
<keyword evidence="10" id="KW-1185">Reference proteome</keyword>
<feature type="transmembrane region" description="Helical" evidence="7">
    <location>
        <begin position="461"/>
        <end position="477"/>
    </location>
</feature>
<dbReference type="RefSeq" id="WP_188529933.1">
    <property type="nucleotide sequence ID" value="NZ_BMGI01000006.1"/>
</dbReference>
<reference evidence="10" key="1">
    <citation type="journal article" date="2019" name="Int. J. Syst. Evol. Microbiol.">
        <title>The Global Catalogue of Microorganisms (GCM) 10K type strain sequencing project: providing services to taxonomists for standard genome sequencing and annotation.</title>
        <authorList>
            <consortium name="The Broad Institute Genomics Platform"/>
            <consortium name="The Broad Institute Genome Sequencing Center for Infectious Disease"/>
            <person name="Wu L."/>
            <person name="Ma J."/>
        </authorList>
    </citation>
    <scope>NUCLEOTIDE SEQUENCE [LARGE SCALE GENOMIC DNA]</scope>
    <source>
        <strain evidence="10">CGMCC 1.12922</strain>
    </source>
</reference>
<keyword evidence="3 7" id="KW-0812">Transmembrane</keyword>
<keyword evidence="2" id="KW-0813">Transport</keyword>
<evidence type="ECO:0000259" key="8">
    <source>
        <dbReference type="PROSITE" id="PS51202"/>
    </source>
</evidence>
<dbReference type="InterPro" id="IPR051679">
    <property type="entry name" value="DASS-Related_Transporters"/>
</dbReference>
<sequence>MEAVTLTTEMMVVLGILGFTMFLFVSEIVRVDLAAVIVMVLIGLLSYLPGLGNLADISQLFAGFGSNAVISIIAVMIIGAGLDRTGIMNKVAAVILRFGGTSEKRIIPIISSTVGVISSFMQNVGAAALFLPVVSRISARTGLPLSRLLMPMGFTAILGGTMTMVGSSPMILLNDLIAGANADLPDDEQIGMFGLFAPAPIGIALIVSGILYFVLFGNWLLPARSKGDDATTGQSTADYLKGTYGLKADLVEVVVPEGNILVGHKIDDIMNAHHLYIIGTSYAGQKVVNPRVSTTILAPCRLAILGRRKVIMEICDIYGIEVLPELDEFTDDFAPTRAGVAEIVVKPGSSVIGKTPTELRFRQSFGMSLLAIHRGEETMSHVETSDHPAVVLGTQPLQAGDTLVVHTPWDMLSLMKQNRDFVVITSDFPEEELRPRKMGWALMFFAIALSLILFTDLRLSLALLVGAAGMIVTRVLSMDEAYRAVGWNTVFLLASLIPLGMAVQHTGTADWIAHQVLLLLQGWPIWALQVGIAVLATGFTLVMSNVGATVLLVPLAISIAREAGGDPALFALTVAVSTSNSFLIPTHQVNALLMAPAGYRVADFLRAGGIMTILFVIVSQGVMALFY</sequence>
<dbReference type="SUPFAM" id="SSF116726">
    <property type="entry name" value="TrkA C-terminal domain-like"/>
    <property type="match status" value="2"/>
</dbReference>
<feature type="transmembrane region" description="Helical" evidence="7">
    <location>
        <begin position="31"/>
        <end position="48"/>
    </location>
</feature>
<dbReference type="InterPro" id="IPR004680">
    <property type="entry name" value="Cit_transptr-like_dom"/>
</dbReference>
<dbReference type="InterPro" id="IPR036721">
    <property type="entry name" value="RCK_C_sf"/>
</dbReference>
<feature type="transmembrane region" description="Helical" evidence="7">
    <location>
        <begin position="523"/>
        <end position="556"/>
    </location>
</feature>
<feature type="domain" description="RCK C-terminal" evidence="8">
    <location>
        <begin position="237"/>
        <end position="320"/>
    </location>
</feature>